<evidence type="ECO:0000256" key="3">
    <source>
        <dbReference type="PROSITE-ProRule" id="PRU10141"/>
    </source>
</evidence>
<dbReference type="RefSeq" id="WP_112783539.1">
    <property type="nucleotide sequence ID" value="NZ_CP030041.1"/>
</dbReference>
<dbReference type="EMBL" id="CP030041">
    <property type="protein sequence ID" value="AWW30153.1"/>
    <property type="molecule type" value="Genomic_DNA"/>
</dbReference>
<dbReference type="Gene3D" id="1.10.510.10">
    <property type="entry name" value="Transferase(Phosphotransferase) domain 1"/>
    <property type="match status" value="1"/>
</dbReference>
<sequence length="553" mass="64266">MEDIKNKVIKFIKKEKKIDTAVGEVIIDKPYLGQGGNGVVYEGRLGKGEGGNEPFAIKFLTIIKSSEKTERFVSEFFNVSTLPSNNYIIKNISFDRVNIEDKVVSIILMKKYQYNLKTIRKKIKKPSFDEVEKLFEFLIKSVKFIHDNGIIHRDLKPENILIDEFGNYVLADFGIAKFNPDMFSLSSITKDTRLGNRIFSAPEQSENNVRAHESMGIWAIGQILQWFVTHETHHGNGRVSISSYFDSPFVNTIDIVIDRCLQNDPSHRFGNISEIEDLIEKSKFIPYNDYLSYVSLFNNALNYTFPRGVNKLSTTDSKGKIDRLLEKISSIRKYKKRVEKRIGNMVLNLNSNPLIYEIEDGRWDHMDLVNENGIWLLGNMEIRVKNIWTYFDNNMYNDFLILQTEAMPSFGIYPEYQPSIEERQEDILSNYLSVYDFETVGYVDNEFYISTEELDAGYAETNEGESIELSKHQCCLRTRCLKDMFILMGSKHHTYFSPFLFRNEGIKPTTSSFIENFRSNLDSIESYSYGFIKEIREFTGNHKQYLYGINDDF</sequence>
<dbReference type="InterPro" id="IPR008271">
    <property type="entry name" value="Ser/Thr_kinase_AS"/>
</dbReference>
<dbReference type="PROSITE" id="PS00108">
    <property type="entry name" value="PROTEIN_KINASE_ST"/>
    <property type="match status" value="1"/>
</dbReference>
<dbReference type="GO" id="GO:0004672">
    <property type="term" value="F:protein kinase activity"/>
    <property type="evidence" value="ECO:0007669"/>
    <property type="project" value="InterPro"/>
</dbReference>
<dbReference type="GO" id="GO:0005524">
    <property type="term" value="F:ATP binding"/>
    <property type="evidence" value="ECO:0007669"/>
    <property type="project" value="UniProtKB-UniRule"/>
</dbReference>
<proteinExistence type="predicted"/>
<dbReference type="AlphaFoldDB" id="A0A2Z4IIA2"/>
<evidence type="ECO:0000256" key="2">
    <source>
        <dbReference type="ARBA" id="ARBA00022840"/>
    </source>
</evidence>
<dbReference type="CDD" id="cd00180">
    <property type="entry name" value="PKc"/>
    <property type="match status" value="1"/>
</dbReference>
<dbReference type="InterPro" id="IPR000719">
    <property type="entry name" value="Prot_kinase_dom"/>
</dbReference>
<keyword evidence="1 3" id="KW-0547">Nucleotide-binding</keyword>
<name>A0A2Z4IIA2_9BACT</name>
<feature type="domain" description="Protein kinase" evidence="4">
    <location>
        <begin position="26"/>
        <end position="285"/>
    </location>
</feature>
<dbReference type="Proteomes" id="UP000248688">
    <property type="component" value="Chromosome"/>
</dbReference>
<dbReference type="InterPro" id="IPR017441">
    <property type="entry name" value="Protein_kinase_ATP_BS"/>
</dbReference>
<gene>
    <name evidence="5" type="ORF">DN752_08475</name>
</gene>
<dbReference type="OrthoDB" id="9813021at2"/>
<evidence type="ECO:0000313" key="5">
    <source>
        <dbReference type="EMBL" id="AWW30153.1"/>
    </source>
</evidence>
<evidence type="ECO:0000259" key="4">
    <source>
        <dbReference type="PROSITE" id="PS50011"/>
    </source>
</evidence>
<accession>A0A2Z4IIA2</accession>
<reference evidence="5 6" key="1">
    <citation type="submission" date="2018-06" db="EMBL/GenBank/DDBJ databases">
        <title>Echinicola strongylocentroti sp. nov., isolated from a sea urchin Strongylocentrotus intermedius.</title>
        <authorList>
            <person name="Bae S.S."/>
        </authorList>
    </citation>
    <scope>NUCLEOTIDE SEQUENCE [LARGE SCALE GENOMIC DNA]</scope>
    <source>
        <strain evidence="5 6">MEBiC08714</strain>
    </source>
</reference>
<dbReference type="PROSITE" id="PS00107">
    <property type="entry name" value="PROTEIN_KINASE_ATP"/>
    <property type="match status" value="1"/>
</dbReference>
<organism evidence="5 6">
    <name type="scientific">Echinicola strongylocentroti</name>
    <dbReference type="NCBI Taxonomy" id="1795355"/>
    <lineage>
        <taxon>Bacteria</taxon>
        <taxon>Pseudomonadati</taxon>
        <taxon>Bacteroidota</taxon>
        <taxon>Cytophagia</taxon>
        <taxon>Cytophagales</taxon>
        <taxon>Cyclobacteriaceae</taxon>
        <taxon>Echinicola</taxon>
    </lineage>
</organism>
<dbReference type="SMART" id="SM00220">
    <property type="entry name" value="S_TKc"/>
    <property type="match status" value="1"/>
</dbReference>
<evidence type="ECO:0000256" key="1">
    <source>
        <dbReference type="ARBA" id="ARBA00022741"/>
    </source>
</evidence>
<dbReference type="InterPro" id="IPR011009">
    <property type="entry name" value="Kinase-like_dom_sf"/>
</dbReference>
<dbReference type="KEGG" id="est:DN752_08475"/>
<dbReference type="PANTHER" id="PTHR24362:SF309">
    <property type="entry name" value="PROTEIN KINASE DOMAIN-CONTAINING PROTEIN"/>
    <property type="match status" value="1"/>
</dbReference>
<protein>
    <recommendedName>
        <fullName evidence="4">Protein kinase domain-containing protein</fullName>
    </recommendedName>
</protein>
<dbReference type="PROSITE" id="PS50011">
    <property type="entry name" value="PROTEIN_KINASE_DOM"/>
    <property type="match status" value="1"/>
</dbReference>
<keyword evidence="2 3" id="KW-0067">ATP-binding</keyword>
<dbReference type="Pfam" id="PF00069">
    <property type="entry name" value="Pkinase"/>
    <property type="match status" value="1"/>
</dbReference>
<evidence type="ECO:0000313" key="6">
    <source>
        <dbReference type="Proteomes" id="UP000248688"/>
    </source>
</evidence>
<keyword evidence="6" id="KW-1185">Reference proteome</keyword>
<dbReference type="SUPFAM" id="SSF56112">
    <property type="entry name" value="Protein kinase-like (PK-like)"/>
    <property type="match status" value="1"/>
</dbReference>
<dbReference type="PANTHER" id="PTHR24362">
    <property type="entry name" value="SERINE/THREONINE-PROTEIN KINASE NEK"/>
    <property type="match status" value="1"/>
</dbReference>
<feature type="binding site" evidence="3">
    <location>
        <position position="64"/>
    </location>
    <ligand>
        <name>ATP</name>
        <dbReference type="ChEBI" id="CHEBI:30616"/>
    </ligand>
</feature>